<dbReference type="Proteomes" id="UP000092993">
    <property type="component" value="Unassembled WGS sequence"/>
</dbReference>
<proteinExistence type="predicted"/>
<name>A0A1C7M9R5_GRIFR</name>
<sequence>MLLALPRRVTGYHLGCGLSWSHLRFVRPMGIPIAHVGGVKSRIERSSGSSPSGINPHRPRNLHISAAISSQLLHVISPGVRHCWIHTIASDSATALRLRALGDLRFDHYIPAWSWMAIPTIPSKYVGWHCLFVATCLHIYGERLRNDAVSALTTTICPRLIDLRAPRYFLFDMFPYPRRTSVEWDRITNDREYKHACTSPRIIRLEQSDRPFLSDCWKGVRAKVEVSRWREFCLPPSGARCSRSMIWRGHVELTAADRRC</sequence>
<accession>A0A1C7M9R5</accession>
<comment type="caution">
    <text evidence="1">The sequence shown here is derived from an EMBL/GenBank/DDBJ whole genome shotgun (WGS) entry which is preliminary data.</text>
</comment>
<reference evidence="1 2" key="1">
    <citation type="submission" date="2016-03" db="EMBL/GenBank/DDBJ databases">
        <title>Whole genome sequencing of Grifola frondosa 9006-11.</title>
        <authorList>
            <person name="Min B."/>
            <person name="Park H."/>
            <person name="Kim J.-G."/>
            <person name="Cho H."/>
            <person name="Oh Y.-L."/>
            <person name="Kong W.-S."/>
            <person name="Choi I.-G."/>
        </authorList>
    </citation>
    <scope>NUCLEOTIDE SEQUENCE [LARGE SCALE GENOMIC DNA]</scope>
    <source>
        <strain evidence="1 2">9006-11</strain>
    </source>
</reference>
<gene>
    <name evidence="1" type="ORF">A0H81_05995</name>
</gene>
<evidence type="ECO:0000313" key="2">
    <source>
        <dbReference type="Proteomes" id="UP000092993"/>
    </source>
</evidence>
<dbReference type="EMBL" id="LUGG01000006">
    <property type="protein sequence ID" value="OBZ73582.1"/>
    <property type="molecule type" value="Genomic_DNA"/>
</dbReference>
<evidence type="ECO:0000313" key="1">
    <source>
        <dbReference type="EMBL" id="OBZ73582.1"/>
    </source>
</evidence>
<organism evidence="1 2">
    <name type="scientific">Grifola frondosa</name>
    <name type="common">Maitake</name>
    <name type="synonym">Polyporus frondosus</name>
    <dbReference type="NCBI Taxonomy" id="5627"/>
    <lineage>
        <taxon>Eukaryota</taxon>
        <taxon>Fungi</taxon>
        <taxon>Dikarya</taxon>
        <taxon>Basidiomycota</taxon>
        <taxon>Agaricomycotina</taxon>
        <taxon>Agaricomycetes</taxon>
        <taxon>Polyporales</taxon>
        <taxon>Grifolaceae</taxon>
        <taxon>Grifola</taxon>
    </lineage>
</organism>
<dbReference type="AlphaFoldDB" id="A0A1C7M9R5"/>
<protein>
    <submittedName>
        <fullName evidence="1">Uncharacterized protein</fullName>
    </submittedName>
</protein>
<keyword evidence="2" id="KW-1185">Reference proteome</keyword>